<dbReference type="GO" id="GO:0016491">
    <property type="term" value="F:oxidoreductase activity"/>
    <property type="evidence" value="ECO:0007669"/>
    <property type="project" value="UniProtKB-KW"/>
</dbReference>
<dbReference type="NCBIfam" id="NF005559">
    <property type="entry name" value="PRK07231.1"/>
    <property type="match status" value="1"/>
</dbReference>
<evidence type="ECO:0000256" key="1">
    <source>
        <dbReference type="ARBA" id="ARBA00023002"/>
    </source>
</evidence>
<accession>A0A9Q0RK97</accession>
<comment type="caution">
    <text evidence="2">The sequence shown here is derived from an EMBL/GenBank/DDBJ whole genome shotgun (WGS) entry which is preliminary data.</text>
</comment>
<dbReference type="PRINTS" id="PR00080">
    <property type="entry name" value="SDRFAMILY"/>
</dbReference>
<organism evidence="2 3">
    <name type="scientific">Blomia tropicalis</name>
    <name type="common">Mite</name>
    <dbReference type="NCBI Taxonomy" id="40697"/>
    <lineage>
        <taxon>Eukaryota</taxon>
        <taxon>Metazoa</taxon>
        <taxon>Ecdysozoa</taxon>
        <taxon>Arthropoda</taxon>
        <taxon>Chelicerata</taxon>
        <taxon>Arachnida</taxon>
        <taxon>Acari</taxon>
        <taxon>Acariformes</taxon>
        <taxon>Sarcoptiformes</taxon>
        <taxon>Astigmata</taxon>
        <taxon>Glycyphagoidea</taxon>
        <taxon>Echimyopodidae</taxon>
        <taxon>Blomia</taxon>
    </lineage>
</organism>
<evidence type="ECO:0000313" key="2">
    <source>
        <dbReference type="EMBL" id="KAJ6217195.1"/>
    </source>
</evidence>
<dbReference type="SUPFAM" id="SSF51735">
    <property type="entry name" value="NAD(P)-binding Rossmann-fold domains"/>
    <property type="match status" value="2"/>
</dbReference>
<reference evidence="2" key="1">
    <citation type="submission" date="2022-12" db="EMBL/GenBank/DDBJ databases">
        <title>Genome assemblies of Blomia tropicalis.</title>
        <authorList>
            <person name="Cui Y."/>
        </authorList>
    </citation>
    <scope>NUCLEOTIDE SEQUENCE</scope>
    <source>
        <tissue evidence="2">Adult mites</tissue>
    </source>
</reference>
<gene>
    <name evidence="2" type="ORF">RDWZM_008352</name>
</gene>
<dbReference type="OMA" id="SHAYGAY"/>
<dbReference type="InterPro" id="IPR036291">
    <property type="entry name" value="NAD(P)-bd_dom_sf"/>
</dbReference>
<dbReference type="AlphaFoldDB" id="A0A9Q0RK97"/>
<name>A0A9Q0RK97_BLOTA</name>
<proteinExistence type="predicted"/>
<evidence type="ECO:0000313" key="3">
    <source>
        <dbReference type="Proteomes" id="UP001142055"/>
    </source>
</evidence>
<dbReference type="Proteomes" id="UP001142055">
    <property type="component" value="Chromosome 3"/>
</dbReference>
<dbReference type="Gene3D" id="3.40.50.720">
    <property type="entry name" value="NAD(P)-binding Rossmann-like Domain"/>
    <property type="match status" value="2"/>
</dbReference>
<dbReference type="PANTHER" id="PTHR43975:SF2">
    <property type="entry name" value="EG:BACR7A4.14 PROTEIN-RELATED"/>
    <property type="match status" value="1"/>
</dbReference>
<dbReference type="PANTHER" id="PTHR43975">
    <property type="entry name" value="ZGC:101858"/>
    <property type="match status" value="1"/>
</dbReference>
<dbReference type="EMBL" id="JAPWDV010000003">
    <property type="protein sequence ID" value="KAJ6217195.1"/>
    <property type="molecule type" value="Genomic_DNA"/>
</dbReference>
<keyword evidence="1" id="KW-0560">Oxidoreductase</keyword>
<dbReference type="PROSITE" id="PS00061">
    <property type="entry name" value="ADH_SHORT"/>
    <property type="match status" value="1"/>
</dbReference>
<dbReference type="FunFam" id="3.40.50.720:FF:000084">
    <property type="entry name" value="Short-chain dehydrogenase reductase"/>
    <property type="match status" value="2"/>
</dbReference>
<protein>
    <submittedName>
        <fullName evidence="2">Uncharacterized protein</fullName>
    </submittedName>
</protein>
<dbReference type="InterPro" id="IPR002347">
    <property type="entry name" value="SDR_fam"/>
</dbReference>
<dbReference type="Pfam" id="PF13561">
    <property type="entry name" value="adh_short_C2"/>
    <property type="match status" value="2"/>
</dbReference>
<dbReference type="PRINTS" id="PR00081">
    <property type="entry name" value="GDHRDH"/>
</dbReference>
<sequence>MSLTNKKYDFSGKVALVTGSSSGIGAAIAVQFAQYGANVTISGRNAENLDKVANKIAEVSNGVKALQIIGDLTTDDSLPKRLIDETITKFGRLDFLVNNAGASTPNGKLDSPNLMEEFDKVYKLNVRSIVELTQLAAPHLEKTKGNIINISSIVSLRPYNLVYGSSKAAVDMITKTSALELGPKGIRVNSINPGAVITGFGRSIGMDNDKFNDFLKQYEQKTLMKRIGRPEDIANLASFLASDEAVNITGSIMVSDNGSLKYDFSGKVALVTGSSSGIGAAIAIQFAQYGAKVTITGRNVENLDKIAKKIAEVSNGVEALQIIGDLTIDDSLPKRLIDETVTKFGRLNFLVNNAGGSTNQGTLASPDLLKGFDDVFKLNVRSVVEITQLAMPHLEKTKGNIINISSGLSIKPLTVIYSSSKAALDMVTKTTALELGPKGIRVNSINPGPVYTSFGRSMGLDPSLMKKRYDSLAKKMLMERVGQPEDIANLASFLASDDAINITGSIMVNDSGYLLNTPEV</sequence>
<dbReference type="InterPro" id="IPR020904">
    <property type="entry name" value="Sc_DH/Rdtase_CS"/>
</dbReference>
<keyword evidence="3" id="KW-1185">Reference proteome</keyword>